<evidence type="ECO:0000256" key="1">
    <source>
        <dbReference type="SAM" id="Coils"/>
    </source>
</evidence>
<comment type="caution">
    <text evidence="2">The sequence shown here is derived from an EMBL/GenBank/DDBJ whole genome shotgun (WGS) entry which is preliminary data.</text>
</comment>
<dbReference type="AlphaFoldDB" id="A0A7J8Q4G7"/>
<evidence type="ECO:0000313" key="3">
    <source>
        <dbReference type="Proteomes" id="UP000593578"/>
    </source>
</evidence>
<dbReference type="PANTHER" id="PTHR35021">
    <property type="match status" value="1"/>
</dbReference>
<accession>A0A7J8Q4G7</accession>
<organism evidence="2 3">
    <name type="scientific">Gossypium raimondii</name>
    <name type="common">Peruvian cotton</name>
    <name type="synonym">Gossypium klotzschianum subsp. raimondii</name>
    <dbReference type="NCBI Taxonomy" id="29730"/>
    <lineage>
        <taxon>Eukaryota</taxon>
        <taxon>Viridiplantae</taxon>
        <taxon>Streptophyta</taxon>
        <taxon>Embryophyta</taxon>
        <taxon>Tracheophyta</taxon>
        <taxon>Spermatophyta</taxon>
        <taxon>Magnoliopsida</taxon>
        <taxon>eudicotyledons</taxon>
        <taxon>Gunneridae</taxon>
        <taxon>Pentapetalae</taxon>
        <taxon>rosids</taxon>
        <taxon>malvids</taxon>
        <taxon>Malvales</taxon>
        <taxon>Malvaceae</taxon>
        <taxon>Malvoideae</taxon>
        <taxon>Gossypium</taxon>
    </lineage>
</organism>
<dbReference type="PANTHER" id="PTHR35021:SF7">
    <property type="entry name" value="PROTEIN FB17, PUTATIVE-RELATED"/>
    <property type="match status" value="1"/>
</dbReference>
<proteinExistence type="predicted"/>
<reference evidence="2 3" key="1">
    <citation type="journal article" date="2019" name="Genome Biol. Evol.">
        <title>Insights into the evolution of the New World diploid cottons (Gossypium, subgenus Houzingenia) based on genome sequencing.</title>
        <authorList>
            <person name="Grover C.E."/>
            <person name="Arick M.A. 2nd"/>
            <person name="Thrash A."/>
            <person name="Conover J.L."/>
            <person name="Sanders W.S."/>
            <person name="Peterson D.G."/>
            <person name="Frelichowski J.E."/>
            <person name="Scheffler J.A."/>
            <person name="Scheffler B.E."/>
            <person name="Wendel J.F."/>
        </authorList>
    </citation>
    <scope>NUCLEOTIDE SEQUENCE [LARGE SCALE GENOMIC DNA]</scope>
    <source>
        <strain evidence="2">8</strain>
        <tissue evidence="2">Leaf</tissue>
    </source>
</reference>
<feature type="non-terminal residue" evidence="2">
    <location>
        <position position="1"/>
    </location>
</feature>
<name>A0A7J8Q4G7_GOSRA</name>
<keyword evidence="1" id="KW-0175">Coiled coil</keyword>
<evidence type="ECO:0000313" key="2">
    <source>
        <dbReference type="EMBL" id="MBA0596444.1"/>
    </source>
</evidence>
<dbReference type="EMBL" id="JABEZZ010000009">
    <property type="protein sequence ID" value="MBA0596444.1"/>
    <property type="molecule type" value="Genomic_DNA"/>
</dbReference>
<sequence length="198" mass="22309">MKCLKEEIQRFNVENVNQQAASPSNCYTYGTNSEPVDKMNEMQNLQGTILVNVVNGNDGITKNKTSFEAGTCSNNEAAITDILMKLEADDESKVKFSHFTGLHGERIVVGKYSLAPTLLTIVNNIIKLTVDFEMEHLKKISCAYISLMERQKLENVGLRISKLEAKLTAMKVEHSKISERSKVFIDAAEEFNWNPVRF</sequence>
<feature type="coiled-coil region" evidence="1">
    <location>
        <begin position="153"/>
        <end position="180"/>
    </location>
</feature>
<gene>
    <name evidence="2" type="ORF">Gorai_013263</name>
</gene>
<dbReference type="Proteomes" id="UP000593578">
    <property type="component" value="Unassembled WGS sequence"/>
</dbReference>
<protein>
    <submittedName>
        <fullName evidence="2">Uncharacterized protein</fullName>
    </submittedName>
</protein>